<keyword evidence="1" id="KW-0732">Signal</keyword>
<accession>A0A0W0YSX6</accession>
<protein>
    <recommendedName>
        <fullName evidence="4">Thaumatin domain-containing protein</fullName>
    </recommendedName>
</protein>
<keyword evidence="3" id="KW-1185">Reference proteome</keyword>
<dbReference type="AlphaFoldDB" id="A0A0W0YSX6"/>
<dbReference type="RefSeq" id="WP_018576983.1">
    <property type="nucleotide sequence ID" value="NZ_KB892393.1"/>
</dbReference>
<proteinExistence type="predicted"/>
<dbReference type="EMBL" id="LNYW01000046">
    <property type="protein sequence ID" value="KTD59924.1"/>
    <property type="molecule type" value="Genomic_DNA"/>
</dbReference>
<feature type="chain" id="PRO_5006917939" description="Thaumatin domain-containing protein" evidence="1">
    <location>
        <begin position="23"/>
        <end position="663"/>
    </location>
</feature>
<evidence type="ECO:0008006" key="4">
    <source>
        <dbReference type="Google" id="ProtNLM"/>
    </source>
</evidence>
<evidence type="ECO:0000313" key="2">
    <source>
        <dbReference type="EMBL" id="KTD59924.1"/>
    </source>
</evidence>
<comment type="caution">
    <text evidence="2">The sequence shown here is derived from an EMBL/GenBank/DDBJ whole genome shotgun (WGS) entry which is preliminary data.</text>
</comment>
<name>A0A0W0YSX6_9GAMM</name>
<dbReference type="OrthoDB" id="8856867at2"/>
<dbReference type="PATRIC" id="fig|1122169.6.peg.1925"/>
<evidence type="ECO:0000313" key="3">
    <source>
        <dbReference type="Proteomes" id="UP000054600"/>
    </source>
</evidence>
<dbReference type="Proteomes" id="UP000054600">
    <property type="component" value="Unassembled WGS sequence"/>
</dbReference>
<evidence type="ECO:0000256" key="1">
    <source>
        <dbReference type="SAM" id="SignalP"/>
    </source>
</evidence>
<gene>
    <name evidence="2" type="ORF">Lsha_1674</name>
</gene>
<reference evidence="2 3" key="1">
    <citation type="submission" date="2015-11" db="EMBL/GenBank/DDBJ databases">
        <title>Genomic analysis of 38 Legionella species identifies large and diverse effector repertoires.</title>
        <authorList>
            <person name="Burstein D."/>
            <person name="Amaro F."/>
            <person name="Zusman T."/>
            <person name="Lifshitz Z."/>
            <person name="Cohen O."/>
            <person name="Gilbert J.A."/>
            <person name="Pupko T."/>
            <person name="Shuman H.A."/>
            <person name="Segal G."/>
        </authorList>
    </citation>
    <scope>NUCLEOTIDE SEQUENCE [LARGE SCALE GENOMIC DNA]</scope>
    <source>
        <strain evidence="2 3">ATCC 49655</strain>
    </source>
</reference>
<dbReference type="eggNOG" id="ENOG5032UWZ">
    <property type="taxonomic scope" value="Bacteria"/>
</dbReference>
<dbReference type="STRING" id="1122169.Lsha_1674"/>
<sequence length="663" mass="73717">MSTKLITISGAVVLSLLTGVSAAGDIVCKDYNGKNTTVKPKTITIYNNSEDTIYPVLATSQNAVNEWLQGCFRSTDPYPTNFVYKLYVNEGKGIGSGESVTITLPLYSKLSDGQYITWWNGGRVVLADRNERLRDEDVDTALATPGEVLCKGEHNPCTLTTYSSKVQFPENIYAQLSEYTFGDSIIPAKQTLRLLKPENVGYNISYVDHVYLPVAIGAKNNPYIGYSGSAQPLAEFRSHLNSFLNTTIGQGWPIYNLEELKLPGGYNIFAQRSGTLPPTDNVPVKPKEGFPPVLTVLACKQGECTEEQKKSLHFGESVQRMQNLWANCVNWGSEDVSQYRTEVFECPDSMKKKLEAVHQFYKKNHEQYMAMYAAKQCTLTPNTPATPFNYWEAIKHIYGWVPFNEGCGAAANPLAETEIPGWDHAKIQSMYIHDLQYNYKEPEGDNPDYLFNPYVKLIHDNQYLDMDAYGFSVDDAVGFMSELGDGLVFTVGGTHGLENQKQFSYADGFSVAIGVPKSMENEASSPLIKKYGACLLKSVDDDTPCGQDKQDVIMPDNSQIAGFRIGTVASYPIKVSFTDLDDNIYTFVVREQFKACGDNAEPAECPANKLDIVVKGSCLVTDKNGQKHPKSDNWCANANPNQQKEKQVTKNFISFPKPVDFME</sequence>
<feature type="signal peptide" evidence="1">
    <location>
        <begin position="1"/>
        <end position="22"/>
    </location>
</feature>
<organism evidence="2 3">
    <name type="scientific">Legionella shakespearei DSM 23087</name>
    <dbReference type="NCBI Taxonomy" id="1122169"/>
    <lineage>
        <taxon>Bacteria</taxon>
        <taxon>Pseudomonadati</taxon>
        <taxon>Pseudomonadota</taxon>
        <taxon>Gammaproteobacteria</taxon>
        <taxon>Legionellales</taxon>
        <taxon>Legionellaceae</taxon>
        <taxon>Legionella</taxon>
    </lineage>
</organism>